<dbReference type="Pfam" id="PF03227">
    <property type="entry name" value="GILT"/>
    <property type="match status" value="2"/>
</dbReference>
<dbReference type="PANTHER" id="PTHR13234">
    <property type="entry name" value="GAMMA-INTERFERON INDUCIBLE LYSOSOMAL THIOL REDUCTASE GILT"/>
    <property type="match status" value="1"/>
</dbReference>
<dbReference type="Proteomes" id="UP000596660">
    <property type="component" value="Unplaced"/>
</dbReference>
<dbReference type="Gene3D" id="3.40.30.10">
    <property type="entry name" value="Glutaredoxin"/>
    <property type="match status" value="1"/>
</dbReference>
<evidence type="ECO:0000313" key="7">
    <source>
        <dbReference type="Proteomes" id="UP000596660"/>
    </source>
</evidence>
<evidence type="ECO:0000256" key="3">
    <source>
        <dbReference type="ARBA" id="ARBA00022525"/>
    </source>
</evidence>
<dbReference type="SUPFAM" id="SSF52833">
    <property type="entry name" value="Thioredoxin-like"/>
    <property type="match status" value="1"/>
</dbReference>
<dbReference type="EnsemblPlants" id="AUR62001894-RA">
    <property type="protein sequence ID" value="AUR62001894-RA:cds"/>
    <property type="gene ID" value="AUR62001894"/>
</dbReference>
<dbReference type="InterPro" id="IPR004911">
    <property type="entry name" value="Interferon-induced_GILT"/>
</dbReference>
<dbReference type="InterPro" id="IPR036249">
    <property type="entry name" value="Thioredoxin-like_sf"/>
</dbReference>
<reference evidence="6" key="1">
    <citation type="journal article" date="2017" name="Nature">
        <title>The genome of Chenopodium quinoa.</title>
        <authorList>
            <person name="Jarvis D.E."/>
            <person name="Ho Y.S."/>
            <person name="Lightfoot D.J."/>
            <person name="Schmoeckel S.M."/>
            <person name="Li B."/>
            <person name="Borm T.J.A."/>
            <person name="Ohyanagi H."/>
            <person name="Mineta K."/>
            <person name="Michell C.T."/>
            <person name="Saber N."/>
            <person name="Kharbatia N.M."/>
            <person name="Rupper R.R."/>
            <person name="Sharp A.R."/>
            <person name="Dally N."/>
            <person name="Boughton B.A."/>
            <person name="Woo Y.H."/>
            <person name="Gao G."/>
            <person name="Schijlen E.G.W.M."/>
            <person name="Guo X."/>
            <person name="Momin A.A."/>
            <person name="Negrao S."/>
            <person name="Al-Babili S."/>
            <person name="Gehring C."/>
            <person name="Roessner U."/>
            <person name="Jung C."/>
            <person name="Murphy K."/>
            <person name="Arold S.T."/>
            <person name="Gojobori T."/>
            <person name="van der Linden C.G."/>
            <person name="van Loo E.N."/>
            <person name="Jellen E.N."/>
            <person name="Maughan P.J."/>
            <person name="Tester M."/>
        </authorList>
    </citation>
    <scope>NUCLEOTIDE SEQUENCE [LARGE SCALE GENOMIC DNA]</scope>
    <source>
        <strain evidence="6">cv. PI 614886</strain>
    </source>
</reference>
<dbReference type="AlphaFoldDB" id="A0A803KS87"/>
<evidence type="ECO:0000256" key="1">
    <source>
        <dbReference type="ARBA" id="ARBA00004613"/>
    </source>
</evidence>
<accession>A0A803KS87</accession>
<keyword evidence="5" id="KW-0325">Glycoprotein</keyword>
<proteinExistence type="inferred from homology"/>
<keyword evidence="7" id="KW-1185">Reference proteome</keyword>
<keyword evidence="4" id="KW-0732">Signal</keyword>
<dbReference type="PANTHER" id="PTHR13234:SF8">
    <property type="entry name" value="GAMMA-INTERFERON-INDUCIBLE LYSOSOMAL THIOL REDUCTASE"/>
    <property type="match status" value="1"/>
</dbReference>
<sequence>MGIMDIVDLRLLPWGNAKLASNNSITCQHGPKECLLNTVEACAIYAWPNVDVHVPFISCVESQAFAGKYKEWEACFKELGLDPEPVNMCYKGEGGKQLELIYANLTASLKPPHVYVPWVVVDGQPLKDDYNNFISHICKAYKGLPPTACVKTSLASAPKGGGHALPIGSNVCLMTPVFVYQFNTAGSPNTAKKVPLDLYYESLCPYCANFILNELPIIFENGLIDIVDLRLFPWGNARLISNNSFICQHGPNECLFNTIEACAIDAWPNLEDHFPFITCVESQVSEGKYTQWETCFKELGLDPKPVTSCYNGEHGKKLQLKYAALTAALKPPHRYVPWVVVAGEPLLEDYENFVSYICKAYKGPPPSACKKASFASVLRGKIDHYHPVSYTEQTAKMQFLVNIWSSIASWTDQMI</sequence>
<evidence type="ECO:0000256" key="2">
    <source>
        <dbReference type="ARBA" id="ARBA00005679"/>
    </source>
</evidence>
<reference evidence="6" key="2">
    <citation type="submission" date="2021-03" db="UniProtKB">
        <authorList>
            <consortium name="EnsemblPlants"/>
        </authorList>
    </citation>
    <scope>IDENTIFICATION</scope>
</reference>
<organism evidence="6 7">
    <name type="scientific">Chenopodium quinoa</name>
    <name type="common">Quinoa</name>
    <dbReference type="NCBI Taxonomy" id="63459"/>
    <lineage>
        <taxon>Eukaryota</taxon>
        <taxon>Viridiplantae</taxon>
        <taxon>Streptophyta</taxon>
        <taxon>Embryophyta</taxon>
        <taxon>Tracheophyta</taxon>
        <taxon>Spermatophyta</taxon>
        <taxon>Magnoliopsida</taxon>
        <taxon>eudicotyledons</taxon>
        <taxon>Gunneridae</taxon>
        <taxon>Pentapetalae</taxon>
        <taxon>Caryophyllales</taxon>
        <taxon>Chenopodiaceae</taxon>
        <taxon>Chenopodioideae</taxon>
        <taxon>Atripliceae</taxon>
        <taxon>Chenopodium</taxon>
    </lineage>
</organism>
<comment type="similarity">
    <text evidence="2">Belongs to the GILT family.</text>
</comment>
<dbReference type="GO" id="GO:0016671">
    <property type="term" value="F:oxidoreductase activity, acting on a sulfur group of donors, disulfide as acceptor"/>
    <property type="evidence" value="ECO:0007669"/>
    <property type="project" value="InterPro"/>
</dbReference>
<protein>
    <submittedName>
        <fullName evidence="6">Uncharacterized protein</fullName>
    </submittedName>
</protein>
<name>A0A803KS87_CHEQI</name>
<evidence type="ECO:0000313" key="6">
    <source>
        <dbReference type="EnsemblPlants" id="AUR62001894-RA:cds"/>
    </source>
</evidence>
<comment type="subcellular location">
    <subcellularLocation>
        <location evidence="1">Secreted</location>
    </subcellularLocation>
</comment>
<evidence type="ECO:0000256" key="4">
    <source>
        <dbReference type="ARBA" id="ARBA00022729"/>
    </source>
</evidence>
<keyword evidence="3" id="KW-0964">Secreted</keyword>
<evidence type="ECO:0000256" key="5">
    <source>
        <dbReference type="ARBA" id="ARBA00023180"/>
    </source>
</evidence>
<dbReference type="Gramene" id="AUR62001894-RA">
    <property type="protein sequence ID" value="AUR62001894-RA:cds"/>
    <property type="gene ID" value="AUR62001894"/>
</dbReference>
<dbReference type="OMA" id="PGCEYFI"/>
<dbReference type="GO" id="GO:0005576">
    <property type="term" value="C:extracellular region"/>
    <property type="evidence" value="ECO:0007669"/>
    <property type="project" value="UniProtKB-SubCell"/>
</dbReference>